<gene>
    <name evidence="2" type="ORF">DGAL_LOCUS13257</name>
</gene>
<dbReference type="PANTHER" id="PTHR24413">
    <property type="entry name" value="SPECKLE-TYPE POZ PROTEIN"/>
    <property type="match status" value="1"/>
</dbReference>
<evidence type="ECO:0000313" key="3">
    <source>
        <dbReference type="Proteomes" id="UP000789390"/>
    </source>
</evidence>
<dbReference type="Pfam" id="PF00651">
    <property type="entry name" value="BTB"/>
    <property type="match status" value="1"/>
</dbReference>
<dbReference type="Gene3D" id="3.30.710.10">
    <property type="entry name" value="Potassium Channel Kv1.1, Chain A"/>
    <property type="match status" value="1"/>
</dbReference>
<dbReference type="Proteomes" id="UP000789390">
    <property type="component" value="Unassembled WGS sequence"/>
</dbReference>
<dbReference type="InterPro" id="IPR000210">
    <property type="entry name" value="BTB/POZ_dom"/>
</dbReference>
<proteinExistence type="predicted"/>
<feature type="domain" description="BTB" evidence="1">
    <location>
        <begin position="170"/>
        <end position="236"/>
    </location>
</feature>
<name>A0A8J2RWR0_9CRUS</name>
<dbReference type="CDD" id="cd14733">
    <property type="entry name" value="BACK"/>
    <property type="match status" value="1"/>
</dbReference>
<protein>
    <recommendedName>
        <fullName evidence="1">BTB domain-containing protein</fullName>
    </recommendedName>
</protein>
<dbReference type="PROSITE" id="PS50097">
    <property type="entry name" value="BTB"/>
    <property type="match status" value="1"/>
</dbReference>
<dbReference type="SMART" id="SM00225">
    <property type="entry name" value="BTB"/>
    <property type="match status" value="1"/>
</dbReference>
<dbReference type="SUPFAM" id="SSF54695">
    <property type="entry name" value="POZ domain"/>
    <property type="match status" value="1"/>
</dbReference>
<keyword evidence="3" id="KW-1185">Reference proteome</keyword>
<dbReference type="OrthoDB" id="6605118at2759"/>
<dbReference type="EMBL" id="CAKKLH010000295">
    <property type="protein sequence ID" value="CAH0109772.1"/>
    <property type="molecule type" value="Genomic_DNA"/>
</dbReference>
<dbReference type="AlphaFoldDB" id="A0A8J2RWR0"/>
<reference evidence="2" key="1">
    <citation type="submission" date="2021-11" db="EMBL/GenBank/DDBJ databases">
        <authorList>
            <person name="Schell T."/>
        </authorList>
    </citation>
    <scope>NUCLEOTIDE SEQUENCE</scope>
    <source>
        <strain evidence="2">M5</strain>
    </source>
</reference>
<accession>A0A8J2RWR0</accession>
<comment type="caution">
    <text evidence="2">The sequence shown here is derived from an EMBL/GenBank/DDBJ whole genome shotgun (WGS) entry which is preliminary data.</text>
</comment>
<dbReference type="Gene3D" id="1.25.40.420">
    <property type="match status" value="1"/>
</dbReference>
<evidence type="ECO:0000313" key="2">
    <source>
        <dbReference type="EMBL" id="CAH0109772.1"/>
    </source>
</evidence>
<evidence type="ECO:0000259" key="1">
    <source>
        <dbReference type="PROSITE" id="PS50097"/>
    </source>
</evidence>
<sequence length="340" mass="39328">MPITFKDVDVTRIEWTTQLENTNGKESETFQLGRLFTCNPYFQVSCAYSFIDDAVRYRSVEMRFTLVEQSLINGKLHSSEYTGSISSAHHPRPCSIWVCLNGKSISFVESNRFGEWDTEKFIVDADNFKMELNQPLQLTCLFYIEFKTFGLREVNAIKNLTKLFVEQTNCDVQFCFEDNQQIGGHVYVIASQSHVFATAFQNEMQKMGRLMIKDIQPNVFKELLHYIYSSKTSNPLTEDMAKPLLLAATAYIILDLKKECVEFLLKSINVKNAISLMIWAHLNSVEDIEEVALSYAARHGRKIVFQEDFERLMRNYPELCLVTIRRMVDIIHPLSQNNDS</sequence>
<organism evidence="2 3">
    <name type="scientific">Daphnia galeata</name>
    <dbReference type="NCBI Taxonomy" id="27404"/>
    <lineage>
        <taxon>Eukaryota</taxon>
        <taxon>Metazoa</taxon>
        <taxon>Ecdysozoa</taxon>
        <taxon>Arthropoda</taxon>
        <taxon>Crustacea</taxon>
        <taxon>Branchiopoda</taxon>
        <taxon>Diplostraca</taxon>
        <taxon>Cladocera</taxon>
        <taxon>Anomopoda</taxon>
        <taxon>Daphniidae</taxon>
        <taxon>Daphnia</taxon>
    </lineage>
</organism>
<dbReference type="InterPro" id="IPR011333">
    <property type="entry name" value="SKP1/BTB/POZ_sf"/>
</dbReference>